<dbReference type="HOGENOM" id="CLU_1088668_0_0_11"/>
<dbReference type="STRING" id="1224162.B840_04925"/>
<dbReference type="RefSeq" id="WP_042621207.1">
    <property type="nucleotide sequence ID" value="NZ_CP007790.1"/>
</dbReference>
<dbReference type="EMBL" id="CP007790">
    <property type="protein sequence ID" value="AJK68601.1"/>
    <property type="molecule type" value="Genomic_DNA"/>
</dbReference>
<protein>
    <submittedName>
        <fullName evidence="1">Putative secreted protein</fullName>
    </submittedName>
</protein>
<organism evidence="1 2">
    <name type="scientific">Corynebacterium marinum DSM 44953</name>
    <dbReference type="NCBI Taxonomy" id="1224162"/>
    <lineage>
        <taxon>Bacteria</taxon>
        <taxon>Bacillati</taxon>
        <taxon>Actinomycetota</taxon>
        <taxon>Actinomycetes</taxon>
        <taxon>Mycobacteriales</taxon>
        <taxon>Corynebacteriaceae</taxon>
        <taxon>Corynebacterium</taxon>
    </lineage>
</organism>
<accession>A0A0B6TV27</accession>
<sequence length="255" mass="26815">MSARTTLAAALILTAPLAAPLADVPSASASEVISAGSRCTVLRTATEQEDVLALSGVFAANWSAEILRDIPAAAEEMAVARSWHADKTSEASAEMPVHVREAVDWVNAAGQRVGYRGDEATAPLRVLVERNDLRRAGTAPLTMSVDRAAADLETSLRTGAPPMLADLREQLSVPAEESWQRAWERTPGASAETAAAGAELRLCAEQASGTVDRANATAQPSPSPELPPLVLGLPLGQIHLTTVLELFREVGVLSR</sequence>
<dbReference type="Proteomes" id="UP000031928">
    <property type="component" value="Chromosome"/>
</dbReference>
<dbReference type="KEGG" id="cmq:B840_04925"/>
<name>A0A0B6TV27_9CORY</name>
<reference evidence="1 2" key="1">
    <citation type="submission" date="2014-05" db="EMBL/GenBank/DDBJ databases">
        <title>Complete genome sequence of Corynebacterium marinum DSM 44953.</title>
        <authorList>
            <person name="Schaffert L."/>
            <person name="Albersmeier A."/>
            <person name="Kalinowski J."/>
            <person name="Ruckert C."/>
        </authorList>
    </citation>
    <scope>NUCLEOTIDE SEQUENCE [LARGE SCALE GENOMIC DNA]</scope>
    <source>
        <strain evidence="1 2">DSM 44953</strain>
    </source>
</reference>
<dbReference type="AlphaFoldDB" id="A0A0B6TV27"/>
<gene>
    <name evidence="1" type="ORF">B840_04925</name>
</gene>
<keyword evidence="2" id="KW-1185">Reference proteome</keyword>
<evidence type="ECO:0000313" key="1">
    <source>
        <dbReference type="EMBL" id="AJK68601.1"/>
    </source>
</evidence>
<dbReference type="OrthoDB" id="4409546at2"/>
<proteinExistence type="predicted"/>
<evidence type="ECO:0000313" key="2">
    <source>
        <dbReference type="Proteomes" id="UP000031928"/>
    </source>
</evidence>